<evidence type="ECO:0008006" key="4">
    <source>
        <dbReference type="Google" id="ProtNLM"/>
    </source>
</evidence>
<dbReference type="KEGG" id="mpl:Mpal_2041"/>
<dbReference type="PIRSF" id="PIRSF015268">
    <property type="entry name" value="Virulence_RhuM"/>
    <property type="match status" value="1"/>
</dbReference>
<dbReference type="Proteomes" id="UP000002457">
    <property type="component" value="Chromosome"/>
</dbReference>
<dbReference type="AlphaFoldDB" id="B8GDI9"/>
<organism evidence="2 3">
    <name type="scientific">Methanosphaerula palustris (strain ATCC BAA-1556 / DSM 19958 / E1-9c)</name>
    <dbReference type="NCBI Taxonomy" id="521011"/>
    <lineage>
        <taxon>Archaea</taxon>
        <taxon>Methanobacteriati</taxon>
        <taxon>Methanobacteriota</taxon>
        <taxon>Stenosarchaea group</taxon>
        <taxon>Methanomicrobia</taxon>
        <taxon>Methanomicrobiales</taxon>
        <taxon>Methanoregulaceae</taxon>
        <taxon>Methanosphaerula</taxon>
    </lineage>
</organism>
<evidence type="ECO:0000313" key="2">
    <source>
        <dbReference type="EMBL" id="ACL17340.1"/>
    </source>
</evidence>
<dbReference type="STRING" id="521011.Mpal_2041"/>
<proteinExistence type="predicted"/>
<evidence type="ECO:0000313" key="3">
    <source>
        <dbReference type="Proteomes" id="UP000002457"/>
    </source>
</evidence>
<name>B8GDI9_METPE</name>
<dbReference type="PANTHER" id="PTHR35810:SF1">
    <property type="entry name" value="CYTOPLASMIC PROTEIN"/>
    <property type="match status" value="1"/>
</dbReference>
<keyword evidence="3" id="KW-1185">Reference proteome</keyword>
<sequence>MREPAGGLSEFLLYQTEGGETRVQVSLFEGTVWLTQRLIAELYQKSIKTINEHIKNIYEERELDPQATIRKFRIVQLEGDRQVERLVDFYNLDMILAVGYRVRSHRGTQFRQWATKQLREYVVKGFVLDDERLKEAGGIGRDYFDELLERIRDIRASERRFYQKITDIYATSVDYDPKDPMTLEFFKTVQNKMHWAIHGHTAAETIFLRADARKPHMGLTTWKQGPKGRIHKTDVGVAKNYLTREEISNLNLIVNQYLDFAEFQARQRREMRMEDWIRKLDGFIQLNDRNVLKNAGSISAERAKQKAQKEFEGSEAQRRIKEASEPTSDFDLMVDEVTYLSKKQEDEDEV</sequence>
<protein>
    <recommendedName>
        <fullName evidence="4">Virulence protein-like protein</fullName>
    </recommendedName>
</protein>
<reference evidence="2 3" key="1">
    <citation type="journal article" date="2015" name="Genome Announc.">
        <title>Complete Genome Sequence of Methanosphaerula palustris E1-9CT, a Hydrogenotrophic Methanogen Isolated from a Minerotrophic Fen Peatland.</title>
        <authorList>
            <person name="Cadillo-Quiroz H."/>
            <person name="Browne P."/>
            <person name="Kyrpides N."/>
            <person name="Woyke T."/>
            <person name="Goodwin L."/>
            <person name="Detter C."/>
            <person name="Yavitt J.B."/>
            <person name="Zinder S.H."/>
        </authorList>
    </citation>
    <scope>NUCLEOTIDE SEQUENCE [LARGE SCALE GENOMIC DNA]</scope>
    <source>
        <strain evidence="3">ATCC BAA-1556 / DSM 19958 / E1-9c</strain>
    </source>
</reference>
<dbReference type="PANTHER" id="PTHR35810">
    <property type="entry name" value="CYTOPLASMIC PROTEIN-RELATED"/>
    <property type="match status" value="1"/>
</dbReference>
<dbReference type="Pfam" id="PF13310">
    <property type="entry name" value="Virulence_RhuM"/>
    <property type="match status" value="1"/>
</dbReference>
<dbReference type="HOGENOM" id="CLU_048266_0_0_2"/>
<dbReference type="eggNOG" id="arCOG04956">
    <property type="taxonomic scope" value="Archaea"/>
</dbReference>
<feature type="compositionally biased region" description="Basic and acidic residues" evidence="1">
    <location>
        <begin position="302"/>
        <end position="324"/>
    </location>
</feature>
<evidence type="ECO:0000256" key="1">
    <source>
        <dbReference type="SAM" id="MobiDB-lite"/>
    </source>
</evidence>
<dbReference type="InterPro" id="IPR011204">
    <property type="entry name" value="Virulence_RhuM-like"/>
</dbReference>
<dbReference type="EMBL" id="CP001338">
    <property type="protein sequence ID" value="ACL17340.1"/>
    <property type="molecule type" value="Genomic_DNA"/>
</dbReference>
<feature type="region of interest" description="Disordered" evidence="1">
    <location>
        <begin position="302"/>
        <end position="327"/>
    </location>
</feature>
<accession>B8GDI9</accession>
<gene>
    <name evidence="2" type="ordered locus">Mpal_2041</name>
</gene>